<dbReference type="Pfam" id="PF01075">
    <property type="entry name" value="Glyco_transf_9"/>
    <property type="match status" value="1"/>
</dbReference>
<gene>
    <name evidence="2" type="ORF">SAMN05216466_116152</name>
</gene>
<name>A0A1G8HHX8_9BURK</name>
<dbReference type="Gene3D" id="3.40.50.2000">
    <property type="entry name" value="Glycogen Phosphorylase B"/>
    <property type="match status" value="1"/>
</dbReference>
<feature type="repeat" description="TPR" evidence="1">
    <location>
        <begin position="106"/>
        <end position="139"/>
    </location>
</feature>
<dbReference type="GO" id="GO:0016757">
    <property type="term" value="F:glycosyltransferase activity"/>
    <property type="evidence" value="ECO:0007669"/>
    <property type="project" value="InterPro"/>
</dbReference>
<dbReference type="Pfam" id="PF13432">
    <property type="entry name" value="TPR_16"/>
    <property type="match status" value="4"/>
</dbReference>
<sequence>MTNPCDAVFLPAFEAHQAGRVQEAEEGYRRVLGHDPQHADALHLLGLIHARRGALSAAEALIQQATGISDSAVFLTNLGDVLVQLGRLAEAETAFRRAIELTQDYVLAHYNLGVLFMRTERREEAECAFRRALALDPSSNDTLNNLGLLLGGMGRFDEAETAYRRATANDPGYLLAHYNLGLQLLRAGRFGEAEQAFRHALEIDKRHADAQNNLGTTLRELDRYDEAEMMYRTVLQQHPEFADARWNLAVLLLGQGRYAEGWQHAEARYHPRRTANVPGPDPGYPQWQGEPLAGRSLVIWHEQGLGDVIQFARYAPLLKARGLRRLTLLCPAPLKALTETLEGVDEVVCHTGAVGPHDFWSLIMSLPLHFGTTTESIPARLPYLHALPDLVGYWRTRLPAHGLKVGLVWKGATVHQHDADRSLPSLRSLAPLWTVPGVTFVSLQKGQGEDEPASLSADLPIVSAGSSIHDLADTAALISQLDLVISVDTAVAHLTGALGKPCWLLLHKQWTDWRWMHERTDSPWYPRVMGLYRQSAPGDWAEVIERVAVSLDQFVNSRAASSVGTVFAQ</sequence>
<proteinExistence type="predicted"/>
<dbReference type="Proteomes" id="UP000199706">
    <property type="component" value="Unassembled WGS sequence"/>
</dbReference>
<evidence type="ECO:0000313" key="3">
    <source>
        <dbReference type="Proteomes" id="UP000199706"/>
    </source>
</evidence>
<dbReference type="SUPFAM" id="SSF53756">
    <property type="entry name" value="UDP-Glycosyltransferase/glycogen phosphorylase"/>
    <property type="match status" value="1"/>
</dbReference>
<dbReference type="RefSeq" id="WP_176860783.1">
    <property type="nucleotide sequence ID" value="NZ_FNCJ01000016.1"/>
</dbReference>
<dbReference type="EMBL" id="FNCJ01000016">
    <property type="protein sequence ID" value="SDI06060.1"/>
    <property type="molecule type" value="Genomic_DNA"/>
</dbReference>
<dbReference type="InterPro" id="IPR002201">
    <property type="entry name" value="Glyco_trans_9"/>
</dbReference>
<feature type="repeat" description="TPR" evidence="1">
    <location>
        <begin position="208"/>
        <end position="241"/>
    </location>
</feature>
<reference evidence="2 3" key="1">
    <citation type="submission" date="2016-10" db="EMBL/GenBank/DDBJ databases">
        <authorList>
            <person name="de Groot N.N."/>
        </authorList>
    </citation>
    <scope>NUCLEOTIDE SEQUENCE [LARGE SCALE GENOMIC DNA]</scope>
    <source>
        <strain evidence="2 3">LMG 2247</strain>
    </source>
</reference>
<dbReference type="PANTHER" id="PTHR44809">
    <property type="match status" value="1"/>
</dbReference>
<dbReference type="SUPFAM" id="SSF48452">
    <property type="entry name" value="TPR-like"/>
    <property type="match status" value="2"/>
</dbReference>
<dbReference type="InterPro" id="IPR052943">
    <property type="entry name" value="TMTC_O-mannosyl-trnsfr"/>
</dbReference>
<organism evidence="2 3">
    <name type="scientific">Paraburkholderia phenazinium</name>
    <dbReference type="NCBI Taxonomy" id="60549"/>
    <lineage>
        <taxon>Bacteria</taxon>
        <taxon>Pseudomonadati</taxon>
        <taxon>Pseudomonadota</taxon>
        <taxon>Betaproteobacteria</taxon>
        <taxon>Burkholderiales</taxon>
        <taxon>Burkholderiaceae</taxon>
        <taxon>Paraburkholderia</taxon>
    </lineage>
</organism>
<evidence type="ECO:0000256" key="1">
    <source>
        <dbReference type="PROSITE-ProRule" id="PRU00339"/>
    </source>
</evidence>
<evidence type="ECO:0000313" key="2">
    <source>
        <dbReference type="EMBL" id="SDI06060.1"/>
    </source>
</evidence>
<dbReference type="PANTHER" id="PTHR44809:SF1">
    <property type="entry name" value="PROTEIN O-MANNOSYL-TRANSFERASE TMTC1"/>
    <property type="match status" value="1"/>
</dbReference>
<accession>A0A1G8HHX8</accession>
<dbReference type="SMART" id="SM00028">
    <property type="entry name" value="TPR"/>
    <property type="match status" value="6"/>
</dbReference>
<dbReference type="AlphaFoldDB" id="A0A1G8HHX8"/>
<protein>
    <submittedName>
        <fullName evidence="2">Tfp pilus assembly protein PilF</fullName>
    </submittedName>
</protein>
<feature type="repeat" description="TPR" evidence="1">
    <location>
        <begin position="72"/>
        <end position="105"/>
    </location>
</feature>
<feature type="repeat" description="TPR" evidence="1">
    <location>
        <begin position="140"/>
        <end position="173"/>
    </location>
</feature>
<keyword evidence="1" id="KW-0802">TPR repeat</keyword>
<dbReference type="PROSITE" id="PS50293">
    <property type="entry name" value="TPR_REGION"/>
    <property type="match status" value="1"/>
</dbReference>
<dbReference type="PROSITE" id="PS50005">
    <property type="entry name" value="TPR"/>
    <property type="match status" value="5"/>
</dbReference>
<dbReference type="InterPro" id="IPR019734">
    <property type="entry name" value="TPR_rpt"/>
</dbReference>
<feature type="repeat" description="TPR" evidence="1">
    <location>
        <begin position="174"/>
        <end position="207"/>
    </location>
</feature>
<dbReference type="InterPro" id="IPR011990">
    <property type="entry name" value="TPR-like_helical_dom_sf"/>
</dbReference>
<dbReference type="Gene3D" id="1.25.40.10">
    <property type="entry name" value="Tetratricopeptide repeat domain"/>
    <property type="match status" value="3"/>
</dbReference>